<keyword evidence="2" id="KW-0472">Membrane</keyword>
<evidence type="ECO:0000256" key="2">
    <source>
        <dbReference type="SAM" id="Phobius"/>
    </source>
</evidence>
<dbReference type="EMBL" id="SMOL01000559">
    <property type="protein sequence ID" value="KAB2605967.1"/>
    <property type="molecule type" value="Genomic_DNA"/>
</dbReference>
<keyword evidence="4" id="KW-1185">Reference proteome</keyword>
<reference evidence="3 4" key="1">
    <citation type="submission" date="2019-09" db="EMBL/GenBank/DDBJ databases">
        <authorList>
            <person name="Ou C."/>
        </authorList>
    </citation>
    <scope>NUCLEOTIDE SEQUENCE [LARGE SCALE GENOMIC DNA]</scope>
    <source>
        <strain evidence="3">S2</strain>
        <tissue evidence="3">Leaf</tissue>
    </source>
</reference>
<feature type="region of interest" description="Disordered" evidence="1">
    <location>
        <begin position="137"/>
        <end position="177"/>
    </location>
</feature>
<organism evidence="3 4">
    <name type="scientific">Pyrus ussuriensis x Pyrus communis</name>
    <dbReference type="NCBI Taxonomy" id="2448454"/>
    <lineage>
        <taxon>Eukaryota</taxon>
        <taxon>Viridiplantae</taxon>
        <taxon>Streptophyta</taxon>
        <taxon>Embryophyta</taxon>
        <taxon>Tracheophyta</taxon>
        <taxon>Spermatophyta</taxon>
        <taxon>Magnoliopsida</taxon>
        <taxon>eudicotyledons</taxon>
        <taxon>Gunneridae</taxon>
        <taxon>Pentapetalae</taxon>
        <taxon>rosids</taxon>
        <taxon>fabids</taxon>
        <taxon>Rosales</taxon>
        <taxon>Rosaceae</taxon>
        <taxon>Amygdaloideae</taxon>
        <taxon>Maleae</taxon>
        <taxon>Pyrus</taxon>
    </lineage>
</organism>
<keyword evidence="2" id="KW-1133">Transmembrane helix</keyword>
<accession>A0A5N5FSU3</accession>
<sequence length="409" mass="45251">MVWATPSQGFWEEVNVNHHIRLWFLQQQLSFHYKVLYPIPELDTVGYEVIESALTPHPCLPEPHHEVSSGLMLILLDLNQIVDSHLGFDPVKLLMEDEVGLFRITGPCEEGTFFGQSTIFDVGFDRLYTNENPSRSSLLTEGFHDDNNDNASHQLGPDESNASDSHLPSSGPHANTNLKTAEACVGSNPSEHVEIRVGDESNLSDLHLPSFGPHANTNLETTKACVGSNPSEHVEIRVGDESNLSDSHLPSSGPHANTNLETAEATSSDSEWNLLFTSFVIETVSAAFDLSSSPRKPQYTLIGMLLAIVAVLVCIWELVHKGCLNPSGRSEHELKRERSCSMVGRLRAQLPSLGISLVTRALDRGSPALTWSWNLKIGRETGHSQLRREKWAGTILLETAGRDWGLRWQ</sequence>
<reference evidence="4" key="2">
    <citation type="submission" date="2019-10" db="EMBL/GenBank/DDBJ databases">
        <title>A de novo genome assembly of a pear dwarfing rootstock.</title>
        <authorList>
            <person name="Wang F."/>
            <person name="Wang J."/>
            <person name="Li S."/>
            <person name="Zhang Y."/>
            <person name="Fang M."/>
            <person name="Ma L."/>
            <person name="Zhao Y."/>
            <person name="Jiang S."/>
        </authorList>
    </citation>
    <scope>NUCLEOTIDE SEQUENCE [LARGE SCALE GENOMIC DNA]</scope>
</reference>
<dbReference type="PANTHER" id="PTHR48473:SF1">
    <property type="entry name" value="TIR DOMAIN-CONTAINING PROTEIN"/>
    <property type="match status" value="1"/>
</dbReference>
<comment type="caution">
    <text evidence="3">The sequence shown here is derived from an EMBL/GenBank/DDBJ whole genome shotgun (WGS) entry which is preliminary data.</text>
</comment>
<feature type="compositionally biased region" description="Polar residues" evidence="1">
    <location>
        <begin position="160"/>
        <end position="177"/>
    </location>
</feature>
<evidence type="ECO:0000313" key="3">
    <source>
        <dbReference type="EMBL" id="KAB2605967.1"/>
    </source>
</evidence>
<dbReference type="PANTHER" id="PTHR48473">
    <property type="entry name" value="TIR DOMAIN-CONTAINING PROTEIN"/>
    <property type="match status" value="1"/>
</dbReference>
<dbReference type="Proteomes" id="UP000327157">
    <property type="component" value="Chromosome 11"/>
</dbReference>
<proteinExistence type="predicted"/>
<evidence type="ECO:0000313" key="4">
    <source>
        <dbReference type="Proteomes" id="UP000327157"/>
    </source>
</evidence>
<reference evidence="3 4" key="3">
    <citation type="submission" date="2019-11" db="EMBL/GenBank/DDBJ databases">
        <title>A de novo genome assembly of a pear dwarfing rootstock.</title>
        <authorList>
            <person name="Wang F."/>
            <person name="Wang J."/>
            <person name="Li S."/>
            <person name="Zhang Y."/>
            <person name="Fang M."/>
            <person name="Ma L."/>
            <person name="Zhao Y."/>
            <person name="Jiang S."/>
        </authorList>
    </citation>
    <scope>NUCLEOTIDE SEQUENCE [LARGE SCALE GENOMIC DNA]</scope>
    <source>
        <strain evidence="3">S2</strain>
        <tissue evidence="3">Leaf</tissue>
    </source>
</reference>
<dbReference type="AlphaFoldDB" id="A0A5N5FSU3"/>
<evidence type="ECO:0000256" key="1">
    <source>
        <dbReference type="SAM" id="MobiDB-lite"/>
    </source>
</evidence>
<feature type="transmembrane region" description="Helical" evidence="2">
    <location>
        <begin position="299"/>
        <end position="319"/>
    </location>
</feature>
<keyword evidence="2" id="KW-0812">Transmembrane</keyword>
<gene>
    <name evidence="3" type="ORF">D8674_005684</name>
</gene>
<name>A0A5N5FSU3_9ROSA</name>
<protein>
    <submittedName>
        <fullName evidence="3">Uncharacterized protein</fullName>
    </submittedName>
</protein>